<evidence type="ECO:0000313" key="1">
    <source>
        <dbReference type="EMBL" id="KAJ6731001.1"/>
    </source>
</evidence>
<name>A0A9Q0UJ80_SALVM</name>
<gene>
    <name evidence="1" type="ORF">OIU85_021743</name>
</gene>
<organism evidence="1 2">
    <name type="scientific">Salix viminalis</name>
    <name type="common">Common osier</name>
    <name type="synonym">Basket willow</name>
    <dbReference type="NCBI Taxonomy" id="40686"/>
    <lineage>
        <taxon>Eukaryota</taxon>
        <taxon>Viridiplantae</taxon>
        <taxon>Streptophyta</taxon>
        <taxon>Embryophyta</taxon>
        <taxon>Tracheophyta</taxon>
        <taxon>Spermatophyta</taxon>
        <taxon>Magnoliopsida</taxon>
        <taxon>eudicotyledons</taxon>
        <taxon>Gunneridae</taxon>
        <taxon>Pentapetalae</taxon>
        <taxon>rosids</taxon>
        <taxon>fabids</taxon>
        <taxon>Malpighiales</taxon>
        <taxon>Salicaceae</taxon>
        <taxon>Saliceae</taxon>
        <taxon>Salix</taxon>
    </lineage>
</organism>
<reference evidence="1" key="2">
    <citation type="journal article" date="2023" name="Int. J. Mol. Sci.">
        <title>De Novo Assembly and Annotation of 11 Diverse Shrub Willow (Salix) Genomes Reveals Novel Gene Organization in Sex-Linked Regions.</title>
        <authorList>
            <person name="Hyden B."/>
            <person name="Feng K."/>
            <person name="Yates T.B."/>
            <person name="Jawdy S."/>
            <person name="Cereghino C."/>
            <person name="Smart L.B."/>
            <person name="Muchero W."/>
        </authorList>
    </citation>
    <scope>NUCLEOTIDE SEQUENCE [LARGE SCALE GENOMIC DNA]</scope>
    <source>
        <tissue evidence="1">Shoot tip</tissue>
    </source>
</reference>
<keyword evidence="2" id="KW-1185">Reference proteome</keyword>
<reference evidence="1" key="1">
    <citation type="submission" date="2022-11" db="EMBL/GenBank/DDBJ databases">
        <authorList>
            <person name="Hyden B.L."/>
            <person name="Feng K."/>
            <person name="Yates T."/>
            <person name="Jawdy S."/>
            <person name="Smart L.B."/>
            <person name="Muchero W."/>
        </authorList>
    </citation>
    <scope>NUCLEOTIDE SEQUENCE</scope>
    <source>
        <tissue evidence="1">Shoot tip</tissue>
    </source>
</reference>
<dbReference type="AlphaFoldDB" id="A0A9Q0UJ80"/>
<sequence length="147" mass="16961">MIDTIQQAKIEVEEGLVPKSVSGCLLCCGTQLETYLGKLDILIIKRRIEHLLVSFFFVYNYDVSTWTHAMGDEDLENDHLGIFCLPWKIVTASFAQIFQYHLLKMNEHAIECFHQLGLLWWAWGTPVKGPFTLVQFKENSNGDLWLP</sequence>
<evidence type="ECO:0000313" key="2">
    <source>
        <dbReference type="Proteomes" id="UP001151529"/>
    </source>
</evidence>
<dbReference type="Proteomes" id="UP001151529">
    <property type="component" value="Chromosome 2"/>
</dbReference>
<accession>A0A9Q0UJ80</accession>
<dbReference type="EMBL" id="JAPFFL010000004">
    <property type="protein sequence ID" value="KAJ6731001.1"/>
    <property type="molecule type" value="Genomic_DNA"/>
</dbReference>
<proteinExistence type="predicted"/>
<protein>
    <submittedName>
        <fullName evidence="1">Uncharacterized protein</fullName>
    </submittedName>
</protein>
<comment type="caution">
    <text evidence="1">The sequence shown here is derived from an EMBL/GenBank/DDBJ whole genome shotgun (WGS) entry which is preliminary data.</text>
</comment>